<dbReference type="PANTHER" id="PTHR47690:SF1">
    <property type="entry name" value="GLUCOKINASE"/>
    <property type="match status" value="1"/>
</dbReference>
<proteinExistence type="inferred from homology"/>
<dbReference type="Gene3D" id="3.40.367.20">
    <property type="match status" value="1"/>
</dbReference>
<dbReference type="CDD" id="cd24008">
    <property type="entry name" value="ASKHA_NBD_GLK"/>
    <property type="match status" value="1"/>
</dbReference>
<dbReference type="InterPro" id="IPR003836">
    <property type="entry name" value="Glucokinase"/>
</dbReference>
<dbReference type="EC" id="2.7.1.2" evidence="4"/>
<keyword evidence="5" id="KW-1185">Reference proteome</keyword>
<sequence length="293" mass="30839">MPTASFPGRVDAIRAYANRQDTVRPRSAFLAVAGRMTLGITRLTNAPWRFDSGGIGEAFGLEAVRLVNDYVPLAAITVLAPADLARIGTAVEGVGPRLVLGPGTGLGAAVLIPAGDRLLIQTTEAGHVGFGPCEPDDKLPWSALMAAKGRLTAETVLSGPGLVRLVRTLAATRGAAVGWSAPPEVLEDARSDPVAREAVHQFARLLGRFAGDMALMFSATGGVFLAGGIAPRIVDVLRGETFGHAFEDKAPFRESMRAVPRAVILHPEPAIDGLAALLADEDRFLFPAHDWRA</sequence>
<dbReference type="RefSeq" id="WP_312892337.1">
    <property type="nucleotide sequence ID" value="NZ_JBEPNV010000001.1"/>
</dbReference>
<reference evidence="4 5" key="1">
    <citation type="submission" date="2024-06" db="EMBL/GenBank/DDBJ databases">
        <title>Genomics of switchgrass bacterial isolates.</title>
        <authorList>
            <person name="Shade A."/>
        </authorList>
    </citation>
    <scope>NUCLEOTIDE SEQUENCE [LARGE SCALE GENOMIC DNA]</scope>
    <source>
        <strain evidence="4 5">PvP084</strain>
    </source>
</reference>
<dbReference type="PANTHER" id="PTHR47690">
    <property type="entry name" value="GLUCOKINASE"/>
    <property type="match status" value="1"/>
</dbReference>
<evidence type="ECO:0000313" key="4">
    <source>
        <dbReference type="EMBL" id="MET3863954.1"/>
    </source>
</evidence>
<dbReference type="InterPro" id="IPR043129">
    <property type="entry name" value="ATPase_NBD"/>
</dbReference>
<dbReference type="Pfam" id="PF02685">
    <property type="entry name" value="Glucokinase"/>
    <property type="match status" value="1"/>
</dbReference>
<dbReference type="Gene3D" id="3.30.420.40">
    <property type="match status" value="1"/>
</dbReference>
<dbReference type="GO" id="GO:0004340">
    <property type="term" value="F:glucokinase activity"/>
    <property type="evidence" value="ECO:0007669"/>
    <property type="project" value="UniProtKB-EC"/>
</dbReference>
<evidence type="ECO:0000313" key="5">
    <source>
        <dbReference type="Proteomes" id="UP001549119"/>
    </source>
</evidence>
<dbReference type="Proteomes" id="UP001549119">
    <property type="component" value="Unassembled WGS sequence"/>
</dbReference>
<comment type="caution">
    <text evidence="4">The sequence shown here is derived from an EMBL/GenBank/DDBJ whole genome shotgun (WGS) entry which is preliminary data.</text>
</comment>
<organism evidence="4 5">
    <name type="scientific">Methylobacterium radiotolerans</name>
    <dbReference type="NCBI Taxonomy" id="31998"/>
    <lineage>
        <taxon>Bacteria</taxon>
        <taxon>Pseudomonadati</taxon>
        <taxon>Pseudomonadota</taxon>
        <taxon>Alphaproteobacteria</taxon>
        <taxon>Hyphomicrobiales</taxon>
        <taxon>Methylobacteriaceae</taxon>
        <taxon>Methylobacterium</taxon>
    </lineage>
</organism>
<accession>A0ABV2NBV0</accession>
<dbReference type="SUPFAM" id="SSF53067">
    <property type="entry name" value="Actin-like ATPase domain"/>
    <property type="match status" value="1"/>
</dbReference>
<evidence type="ECO:0000256" key="1">
    <source>
        <dbReference type="ARBA" id="ARBA00022679"/>
    </source>
</evidence>
<evidence type="ECO:0000256" key="2">
    <source>
        <dbReference type="ARBA" id="ARBA00022777"/>
    </source>
</evidence>
<keyword evidence="2" id="KW-0418">Kinase</keyword>
<name>A0ABV2NBV0_9HYPH</name>
<dbReference type="InterPro" id="IPR050201">
    <property type="entry name" value="Bacterial_glucokinase"/>
</dbReference>
<protein>
    <submittedName>
        <fullName evidence="4">Glucokinase</fullName>
        <ecNumber evidence="4">2.7.1.2</ecNumber>
    </submittedName>
</protein>
<keyword evidence="1 4" id="KW-0808">Transferase</keyword>
<comment type="similarity">
    <text evidence="3">Belongs to the bacterial glucokinase family.</text>
</comment>
<gene>
    <name evidence="4" type="ORF">ABIC20_001263</name>
</gene>
<evidence type="ECO:0000256" key="3">
    <source>
        <dbReference type="RuleBase" id="RU004046"/>
    </source>
</evidence>
<dbReference type="EMBL" id="JBEPNW010000002">
    <property type="protein sequence ID" value="MET3863954.1"/>
    <property type="molecule type" value="Genomic_DNA"/>
</dbReference>